<feature type="compositionally biased region" description="Basic and acidic residues" evidence="1">
    <location>
        <begin position="54"/>
        <end position="70"/>
    </location>
</feature>
<feature type="region of interest" description="Disordered" evidence="1">
    <location>
        <begin position="54"/>
        <end position="88"/>
    </location>
</feature>
<dbReference type="Proteomes" id="UP001345963">
    <property type="component" value="Unassembled WGS sequence"/>
</dbReference>
<evidence type="ECO:0000256" key="1">
    <source>
        <dbReference type="SAM" id="MobiDB-lite"/>
    </source>
</evidence>
<name>A0ABU7BDJ0_9TELE</name>
<dbReference type="EMBL" id="JAHUTI010049854">
    <property type="protein sequence ID" value="MED6248150.1"/>
    <property type="molecule type" value="Genomic_DNA"/>
</dbReference>
<comment type="caution">
    <text evidence="2">The sequence shown here is derived from an EMBL/GenBank/DDBJ whole genome shotgun (WGS) entry which is preliminary data.</text>
</comment>
<evidence type="ECO:0000313" key="2">
    <source>
        <dbReference type="EMBL" id="MED6248150.1"/>
    </source>
</evidence>
<proteinExistence type="predicted"/>
<sequence>MEHGHSNRQNNVEETGLVRIKWRPMEPESLYTERGGKNDMDTGVSIRGYVEKLRQKHDESCPISKAEKRPRNAVSSRASKDLVLRHSP</sequence>
<organism evidence="2 3">
    <name type="scientific">Ataeniobius toweri</name>
    <dbReference type="NCBI Taxonomy" id="208326"/>
    <lineage>
        <taxon>Eukaryota</taxon>
        <taxon>Metazoa</taxon>
        <taxon>Chordata</taxon>
        <taxon>Craniata</taxon>
        <taxon>Vertebrata</taxon>
        <taxon>Euteleostomi</taxon>
        <taxon>Actinopterygii</taxon>
        <taxon>Neopterygii</taxon>
        <taxon>Teleostei</taxon>
        <taxon>Neoteleostei</taxon>
        <taxon>Acanthomorphata</taxon>
        <taxon>Ovalentaria</taxon>
        <taxon>Atherinomorphae</taxon>
        <taxon>Cyprinodontiformes</taxon>
        <taxon>Goodeidae</taxon>
        <taxon>Ataeniobius</taxon>
    </lineage>
</organism>
<reference evidence="2 3" key="1">
    <citation type="submission" date="2021-07" db="EMBL/GenBank/DDBJ databases">
        <authorList>
            <person name="Palmer J.M."/>
        </authorList>
    </citation>
    <scope>NUCLEOTIDE SEQUENCE [LARGE SCALE GENOMIC DNA]</scope>
    <source>
        <strain evidence="2 3">AT_MEX2019</strain>
        <tissue evidence="2">Muscle</tissue>
    </source>
</reference>
<evidence type="ECO:0000313" key="3">
    <source>
        <dbReference type="Proteomes" id="UP001345963"/>
    </source>
</evidence>
<gene>
    <name evidence="2" type="ORF">ATANTOWER_027695</name>
</gene>
<feature type="compositionally biased region" description="Basic and acidic residues" evidence="1">
    <location>
        <begin position="78"/>
        <end position="88"/>
    </location>
</feature>
<keyword evidence="3" id="KW-1185">Reference proteome</keyword>
<accession>A0ABU7BDJ0</accession>
<protein>
    <submittedName>
        <fullName evidence="2">Uncharacterized protein</fullName>
    </submittedName>
</protein>